<dbReference type="SMART" id="SM00220">
    <property type="entry name" value="S_TKc"/>
    <property type="match status" value="1"/>
</dbReference>
<evidence type="ECO:0000256" key="2">
    <source>
        <dbReference type="ARBA" id="ARBA00004138"/>
    </source>
</evidence>
<keyword evidence="6" id="KW-0479">Metal-binding</keyword>
<keyword evidence="8" id="KW-0418">Kinase</keyword>
<evidence type="ECO:0000256" key="4">
    <source>
        <dbReference type="ARBA" id="ARBA00022527"/>
    </source>
</evidence>
<dbReference type="GO" id="GO:0005929">
    <property type="term" value="C:cilium"/>
    <property type="evidence" value="ECO:0007669"/>
    <property type="project" value="UniProtKB-SubCell"/>
</dbReference>
<dbReference type="WBParaSite" id="EN70_11885">
    <property type="protein sequence ID" value="EN70_11885"/>
    <property type="gene ID" value="EN70_11885"/>
</dbReference>
<evidence type="ECO:0000256" key="11">
    <source>
        <dbReference type="ARBA" id="ARBA00023273"/>
    </source>
</evidence>
<evidence type="ECO:0000256" key="3">
    <source>
        <dbReference type="ARBA" id="ARBA00012513"/>
    </source>
</evidence>
<evidence type="ECO:0000256" key="14">
    <source>
        <dbReference type="PROSITE-ProRule" id="PRU10141"/>
    </source>
</evidence>
<evidence type="ECO:0000256" key="8">
    <source>
        <dbReference type="ARBA" id="ARBA00022777"/>
    </source>
</evidence>
<evidence type="ECO:0000256" key="9">
    <source>
        <dbReference type="ARBA" id="ARBA00022840"/>
    </source>
</evidence>
<evidence type="ECO:0000256" key="5">
    <source>
        <dbReference type="ARBA" id="ARBA00022679"/>
    </source>
</evidence>
<proteinExistence type="predicted"/>
<dbReference type="SUPFAM" id="SSF56112">
    <property type="entry name" value="Protein kinase-like (PK-like)"/>
    <property type="match status" value="1"/>
</dbReference>
<dbReference type="PROSITE" id="PS00107">
    <property type="entry name" value="PROTEIN_KINASE_ATP"/>
    <property type="match status" value="1"/>
</dbReference>
<dbReference type="Pfam" id="PF00069">
    <property type="entry name" value="Pkinase"/>
    <property type="match status" value="1"/>
</dbReference>
<dbReference type="PROSITE" id="PS50011">
    <property type="entry name" value="PROTEIN_KINASE_DOM"/>
    <property type="match status" value="1"/>
</dbReference>
<dbReference type="InterPro" id="IPR017441">
    <property type="entry name" value="Protein_kinase_ATP_BS"/>
</dbReference>
<evidence type="ECO:0000259" key="15">
    <source>
        <dbReference type="PROSITE" id="PS50011"/>
    </source>
</evidence>
<accession>A0A1I7VB83</accession>
<dbReference type="FunFam" id="3.30.200.20:FF:000071">
    <property type="entry name" value="serine/threonine-protein kinase MAK isoform X1"/>
    <property type="match status" value="1"/>
</dbReference>
<protein>
    <recommendedName>
        <fullName evidence="3">non-specific serine/threonine protein kinase</fullName>
        <ecNumber evidence="3">2.7.11.1</ecNumber>
    </recommendedName>
</protein>
<evidence type="ECO:0000256" key="1">
    <source>
        <dbReference type="ARBA" id="ARBA00001946"/>
    </source>
</evidence>
<dbReference type="Gene3D" id="3.30.200.20">
    <property type="entry name" value="Phosphorylase Kinase, domain 1"/>
    <property type="match status" value="1"/>
</dbReference>
<reference evidence="16" key="1">
    <citation type="submission" date="2012-04" db="EMBL/GenBank/DDBJ databases">
        <title>The Genome Sequence of Loa loa.</title>
        <authorList>
            <consortium name="The Broad Institute Genome Sequencing Platform"/>
            <consortium name="Broad Institute Genome Sequencing Center for Infectious Disease"/>
            <person name="Nutman T.B."/>
            <person name="Fink D.L."/>
            <person name="Russ C."/>
            <person name="Young S."/>
            <person name="Zeng Q."/>
            <person name="Gargeya S."/>
            <person name="Alvarado L."/>
            <person name="Berlin A."/>
            <person name="Chapman S.B."/>
            <person name="Chen Z."/>
            <person name="Freedman E."/>
            <person name="Gellesch M."/>
            <person name="Goldberg J."/>
            <person name="Griggs A."/>
            <person name="Gujja S."/>
            <person name="Heilman E.R."/>
            <person name="Heiman D."/>
            <person name="Howarth C."/>
            <person name="Mehta T."/>
            <person name="Neiman D."/>
            <person name="Pearson M."/>
            <person name="Roberts A."/>
            <person name="Saif S."/>
            <person name="Shea T."/>
            <person name="Shenoy N."/>
            <person name="Sisk P."/>
            <person name="Stolte C."/>
            <person name="Sykes S."/>
            <person name="White J."/>
            <person name="Yandava C."/>
            <person name="Haas B."/>
            <person name="Henn M.R."/>
            <person name="Nusbaum C."/>
            <person name="Birren B."/>
        </authorList>
    </citation>
    <scope>NUCLEOTIDE SEQUENCE [LARGE SCALE GENOMIC DNA]</scope>
</reference>
<dbReference type="GO" id="GO:0046872">
    <property type="term" value="F:metal ion binding"/>
    <property type="evidence" value="ECO:0007669"/>
    <property type="project" value="UniProtKB-KW"/>
</dbReference>
<evidence type="ECO:0000313" key="17">
    <source>
        <dbReference type="WBParaSite" id="EN70_11885"/>
    </source>
</evidence>
<keyword evidence="16" id="KW-1185">Reference proteome</keyword>
<feature type="domain" description="Protein kinase" evidence="15">
    <location>
        <begin position="13"/>
        <end position="139"/>
    </location>
</feature>
<evidence type="ECO:0000256" key="13">
    <source>
        <dbReference type="ARBA" id="ARBA00048679"/>
    </source>
</evidence>
<keyword evidence="11" id="KW-0966">Cell projection</keyword>
<keyword evidence="7 14" id="KW-0547">Nucleotide-binding</keyword>
<dbReference type="GO" id="GO:0004674">
    <property type="term" value="F:protein serine/threonine kinase activity"/>
    <property type="evidence" value="ECO:0007669"/>
    <property type="project" value="UniProtKB-KW"/>
</dbReference>
<evidence type="ECO:0000256" key="6">
    <source>
        <dbReference type="ARBA" id="ARBA00022723"/>
    </source>
</evidence>
<dbReference type="PANTHER" id="PTHR24055">
    <property type="entry name" value="MITOGEN-ACTIVATED PROTEIN KINASE"/>
    <property type="match status" value="1"/>
</dbReference>
<comment type="cofactor">
    <cofactor evidence="1">
        <name>Mg(2+)</name>
        <dbReference type="ChEBI" id="CHEBI:18420"/>
    </cofactor>
</comment>
<dbReference type="EC" id="2.7.11.1" evidence="3"/>
<reference evidence="17" key="2">
    <citation type="submission" date="2016-11" db="UniProtKB">
        <authorList>
            <consortium name="WormBaseParasite"/>
        </authorList>
    </citation>
    <scope>IDENTIFICATION</scope>
</reference>
<dbReference type="InterPro" id="IPR011009">
    <property type="entry name" value="Kinase-like_dom_sf"/>
</dbReference>
<dbReference type="InterPro" id="IPR050117">
    <property type="entry name" value="MAPK"/>
</dbReference>
<comment type="catalytic activity">
    <reaction evidence="13">
        <text>L-seryl-[protein] + ATP = O-phospho-L-seryl-[protein] + ADP + H(+)</text>
        <dbReference type="Rhea" id="RHEA:17989"/>
        <dbReference type="Rhea" id="RHEA-COMP:9863"/>
        <dbReference type="Rhea" id="RHEA-COMP:11604"/>
        <dbReference type="ChEBI" id="CHEBI:15378"/>
        <dbReference type="ChEBI" id="CHEBI:29999"/>
        <dbReference type="ChEBI" id="CHEBI:30616"/>
        <dbReference type="ChEBI" id="CHEBI:83421"/>
        <dbReference type="ChEBI" id="CHEBI:456216"/>
        <dbReference type="EC" id="2.7.11.1"/>
    </reaction>
</comment>
<dbReference type="InterPro" id="IPR000719">
    <property type="entry name" value="Prot_kinase_dom"/>
</dbReference>
<sequence length="139" mass="16469">MATLTGQTLADRYLMTKRLGDGTFGEVLLAKKLDTGDKVAIKRMKRKFYSWNEAMALREVKSLKKMNHPNIIKLREVIREHDNLYFVFEYMQENLYELMKDRRFLVTIQPLMINVTSYKKNGDHESRIKITILRRTKAP</sequence>
<keyword evidence="9 14" id="KW-0067">ATP-binding</keyword>
<keyword evidence="10" id="KW-0460">Magnesium</keyword>
<comment type="catalytic activity">
    <reaction evidence="12">
        <text>L-threonyl-[protein] + ATP = O-phospho-L-threonyl-[protein] + ADP + H(+)</text>
        <dbReference type="Rhea" id="RHEA:46608"/>
        <dbReference type="Rhea" id="RHEA-COMP:11060"/>
        <dbReference type="Rhea" id="RHEA-COMP:11605"/>
        <dbReference type="ChEBI" id="CHEBI:15378"/>
        <dbReference type="ChEBI" id="CHEBI:30013"/>
        <dbReference type="ChEBI" id="CHEBI:30616"/>
        <dbReference type="ChEBI" id="CHEBI:61977"/>
        <dbReference type="ChEBI" id="CHEBI:456216"/>
        <dbReference type="EC" id="2.7.11.1"/>
    </reaction>
</comment>
<feature type="binding site" evidence="14">
    <location>
        <position position="42"/>
    </location>
    <ligand>
        <name>ATP</name>
        <dbReference type="ChEBI" id="CHEBI:30616"/>
    </ligand>
</feature>
<evidence type="ECO:0000256" key="12">
    <source>
        <dbReference type="ARBA" id="ARBA00047899"/>
    </source>
</evidence>
<name>A0A1I7VB83_LOALO</name>
<keyword evidence="4" id="KW-0723">Serine/threonine-protein kinase</keyword>
<organism evidence="16 17">
    <name type="scientific">Loa loa</name>
    <name type="common">Eye worm</name>
    <name type="synonym">Filaria loa</name>
    <dbReference type="NCBI Taxonomy" id="7209"/>
    <lineage>
        <taxon>Eukaryota</taxon>
        <taxon>Metazoa</taxon>
        <taxon>Ecdysozoa</taxon>
        <taxon>Nematoda</taxon>
        <taxon>Chromadorea</taxon>
        <taxon>Rhabditida</taxon>
        <taxon>Spirurina</taxon>
        <taxon>Spiruromorpha</taxon>
        <taxon>Filarioidea</taxon>
        <taxon>Onchocercidae</taxon>
        <taxon>Loa</taxon>
    </lineage>
</organism>
<dbReference type="STRING" id="7209.A0A1I7VB83"/>
<dbReference type="Proteomes" id="UP000095285">
    <property type="component" value="Unassembled WGS sequence"/>
</dbReference>
<dbReference type="AlphaFoldDB" id="A0A1I7VB83"/>
<keyword evidence="5" id="KW-0808">Transferase</keyword>
<evidence type="ECO:0000256" key="10">
    <source>
        <dbReference type="ARBA" id="ARBA00022842"/>
    </source>
</evidence>
<dbReference type="GO" id="GO:0005524">
    <property type="term" value="F:ATP binding"/>
    <property type="evidence" value="ECO:0007669"/>
    <property type="project" value="UniProtKB-UniRule"/>
</dbReference>
<evidence type="ECO:0000256" key="7">
    <source>
        <dbReference type="ARBA" id="ARBA00022741"/>
    </source>
</evidence>
<comment type="subcellular location">
    <subcellularLocation>
        <location evidence="2">Cell projection</location>
        <location evidence="2">Cilium</location>
    </subcellularLocation>
</comment>
<evidence type="ECO:0000313" key="16">
    <source>
        <dbReference type="Proteomes" id="UP000095285"/>
    </source>
</evidence>